<dbReference type="InterPro" id="IPR016192">
    <property type="entry name" value="APOBEC/CMP_deaminase_Zn-bd"/>
</dbReference>
<evidence type="ECO:0000256" key="1">
    <source>
        <dbReference type="ARBA" id="ARBA00022723"/>
    </source>
</evidence>
<dbReference type="Pfam" id="PF00383">
    <property type="entry name" value="dCMP_cyt_deam_1"/>
    <property type="match status" value="1"/>
</dbReference>
<dbReference type="PROSITE" id="PS00903">
    <property type="entry name" value="CYT_DCMP_DEAMINASES_1"/>
    <property type="match status" value="1"/>
</dbReference>
<dbReference type="GO" id="GO:0052717">
    <property type="term" value="F:tRNA-specific adenosine-34 deaminase activity"/>
    <property type="evidence" value="ECO:0007669"/>
    <property type="project" value="TreeGrafter"/>
</dbReference>
<dbReference type="STRING" id="28084.Lche_3181"/>
<dbReference type="PANTHER" id="PTHR11079">
    <property type="entry name" value="CYTOSINE DEAMINASE FAMILY MEMBER"/>
    <property type="match status" value="1"/>
</dbReference>
<dbReference type="SUPFAM" id="SSF53927">
    <property type="entry name" value="Cytidine deaminase-like"/>
    <property type="match status" value="1"/>
</dbReference>
<evidence type="ECO:0000313" key="5">
    <source>
        <dbReference type="Proteomes" id="UP000054921"/>
    </source>
</evidence>
<dbReference type="GO" id="GO:0008270">
    <property type="term" value="F:zinc ion binding"/>
    <property type="evidence" value="ECO:0007669"/>
    <property type="project" value="InterPro"/>
</dbReference>
<dbReference type="EC" id="3.5.4.-" evidence="4"/>
<sequence>MRRYKHTRKIIGLNYLKALVLVGLSLPGFAGEQPESHKLFLEKTFQLARLARHKGNHPFGALLVYRGQIILTAENLVTSSHDVTAHAEMMLLRAASKKFSKKILAHSILYTSTEPCAMCSGAIYWAGVSRVVYGCSAQALEALARGGFVIPSNQLLKHGKRTVRVNGPYFEEEAIKVHEGFWGTATAAI</sequence>
<evidence type="ECO:0000313" key="4">
    <source>
        <dbReference type="EMBL" id="KTC81161.1"/>
    </source>
</evidence>
<keyword evidence="4" id="KW-0378">Hydrolase</keyword>
<evidence type="ECO:0000256" key="2">
    <source>
        <dbReference type="ARBA" id="ARBA00022833"/>
    </source>
</evidence>
<dbReference type="AlphaFoldDB" id="A0A0W0SDE5"/>
<accession>A0A0W0SDE5</accession>
<dbReference type="InterPro" id="IPR002125">
    <property type="entry name" value="CMP_dCMP_dom"/>
</dbReference>
<protein>
    <submittedName>
        <fullName evidence="4">tRNA-specific adenosine deaminase</fullName>
        <ecNumber evidence="4">3.5.4.-</ecNumber>
    </submittedName>
</protein>
<dbReference type="GO" id="GO:0002100">
    <property type="term" value="P:tRNA wobble adenosine to inosine editing"/>
    <property type="evidence" value="ECO:0007669"/>
    <property type="project" value="TreeGrafter"/>
</dbReference>
<dbReference type="PATRIC" id="fig|28084.5.peg.3452"/>
<dbReference type="PANTHER" id="PTHR11079:SF202">
    <property type="entry name" value="TRNA-SPECIFIC ADENOSINE DEAMINASE"/>
    <property type="match status" value="1"/>
</dbReference>
<comment type="caution">
    <text evidence="4">The sequence shown here is derived from an EMBL/GenBank/DDBJ whole genome shotgun (WGS) entry which is preliminary data.</text>
</comment>
<name>A0A0W0SDE5_9GAMM</name>
<dbReference type="InterPro" id="IPR016193">
    <property type="entry name" value="Cytidine_deaminase-like"/>
</dbReference>
<gene>
    <name evidence="4" type="primary">tadA_2</name>
    <name evidence="4" type="ORF">Lche_3181</name>
</gene>
<feature type="domain" description="CMP/dCMP-type deaminase" evidence="3">
    <location>
        <begin position="35"/>
        <end position="151"/>
    </location>
</feature>
<dbReference type="Gene3D" id="3.40.140.10">
    <property type="entry name" value="Cytidine Deaminase, domain 2"/>
    <property type="match status" value="1"/>
</dbReference>
<dbReference type="CDD" id="cd01285">
    <property type="entry name" value="nucleoside_deaminase"/>
    <property type="match status" value="1"/>
</dbReference>
<dbReference type="EMBL" id="LNXW01000013">
    <property type="protein sequence ID" value="KTC81161.1"/>
    <property type="molecule type" value="Genomic_DNA"/>
</dbReference>
<dbReference type="Proteomes" id="UP000054921">
    <property type="component" value="Unassembled WGS sequence"/>
</dbReference>
<organism evidence="4 5">
    <name type="scientific">Legionella cherrii</name>
    <dbReference type="NCBI Taxonomy" id="28084"/>
    <lineage>
        <taxon>Bacteria</taxon>
        <taxon>Pseudomonadati</taxon>
        <taxon>Pseudomonadota</taxon>
        <taxon>Gammaproteobacteria</taxon>
        <taxon>Legionellales</taxon>
        <taxon>Legionellaceae</taxon>
        <taxon>Legionella</taxon>
    </lineage>
</organism>
<dbReference type="RefSeq" id="WP_058388232.1">
    <property type="nucleotide sequence ID" value="NZ_LNXW01000013.1"/>
</dbReference>
<reference evidence="4 5" key="1">
    <citation type="submission" date="2015-11" db="EMBL/GenBank/DDBJ databases">
        <title>Genomic analysis of 38 Legionella species identifies large and diverse effector repertoires.</title>
        <authorList>
            <person name="Burstein D."/>
            <person name="Amaro F."/>
            <person name="Zusman T."/>
            <person name="Lifshitz Z."/>
            <person name="Cohen O."/>
            <person name="Gilbert J.A."/>
            <person name="Pupko T."/>
            <person name="Shuman H.A."/>
            <person name="Segal G."/>
        </authorList>
    </citation>
    <scope>NUCLEOTIDE SEQUENCE [LARGE SCALE GENOMIC DNA]</scope>
    <source>
        <strain evidence="4 5">ORW</strain>
    </source>
</reference>
<dbReference type="PROSITE" id="PS51747">
    <property type="entry name" value="CYT_DCMP_DEAMINASES_2"/>
    <property type="match status" value="1"/>
</dbReference>
<evidence type="ECO:0000259" key="3">
    <source>
        <dbReference type="PROSITE" id="PS51747"/>
    </source>
</evidence>
<keyword evidence="2" id="KW-0862">Zinc</keyword>
<keyword evidence="1" id="KW-0479">Metal-binding</keyword>
<proteinExistence type="predicted"/>